<accession>A0A3M2S577</accession>
<proteinExistence type="predicted"/>
<protein>
    <submittedName>
        <fullName evidence="1">Uncharacterized protein</fullName>
    </submittedName>
</protein>
<sequence length="490" mass="54551">MFQWLGLSQSAAPTLVPTDKIIPLHWFEDGVMWKKVIVYTLFVFDDALSPDKLRDSLERLVDREGYRKLGGRLRRNAQGGVEYHVPAEFSPSRPAVAFSHTHHDVDAGDHPVASKIPRPQNLTGPAIVGDPEDLSDLTRPNGATLSLEDYLTTDHPTLGLHITTFRDKTCMSLYWPHVAFDAMGKKAIVQGWTLMLQGREDEIPTPIGHDDDLLADFGKNPTEPHLLADRRVGNAGLAGYALRNIMGLAGPKEIRMVCIPAVFWEKMVADVRRELSENAAEGEDSFVTEGDVLVAWWTRLCSSHLGKDSTTTVAAQNSMSLRRVLASDLLSPPDRPYISMALGFPTVLLPARDILTKPLSWLALQFRQAINEQGTRAQVEAYAALQREFSATLRMPIFFGDTGMYNLFYSNWQRAAMFEFDFGAAAVESRDGKPLRSSYIQCVQDPAFPEGWPISGKDEKGNYWISGFRAKGLWAKIECELEAQASNGNI</sequence>
<dbReference type="STRING" id="2010991.A0A3M2S577"/>
<dbReference type="EMBL" id="NKUJ01000137">
    <property type="protein sequence ID" value="RMJ12412.1"/>
    <property type="molecule type" value="Genomic_DNA"/>
</dbReference>
<evidence type="ECO:0000313" key="1">
    <source>
        <dbReference type="EMBL" id="RMJ12412.1"/>
    </source>
</evidence>
<reference evidence="1 2" key="1">
    <citation type="submission" date="2017-06" db="EMBL/GenBank/DDBJ databases">
        <title>Comparative genomic analysis of Ambrosia Fusariam Clade fungi.</title>
        <authorList>
            <person name="Stajich J.E."/>
            <person name="Carrillo J."/>
            <person name="Kijimoto T."/>
            <person name="Eskalen A."/>
            <person name="O'Donnell K."/>
            <person name="Kasson M."/>
        </authorList>
    </citation>
    <scope>NUCLEOTIDE SEQUENCE [LARGE SCALE GENOMIC DNA]</scope>
    <source>
        <strain evidence="1">UCR3666</strain>
    </source>
</reference>
<name>A0A3M2S577_9HYPO</name>
<dbReference type="Proteomes" id="UP000277212">
    <property type="component" value="Unassembled WGS sequence"/>
</dbReference>
<dbReference type="Gene3D" id="3.30.559.10">
    <property type="entry name" value="Chloramphenicol acetyltransferase-like domain"/>
    <property type="match status" value="2"/>
</dbReference>
<keyword evidence="2" id="KW-1185">Reference proteome</keyword>
<dbReference type="OrthoDB" id="21502at2759"/>
<dbReference type="InterPro" id="IPR023213">
    <property type="entry name" value="CAT-like_dom_sf"/>
</dbReference>
<dbReference type="AlphaFoldDB" id="A0A3M2S577"/>
<evidence type="ECO:0000313" key="2">
    <source>
        <dbReference type="Proteomes" id="UP000277212"/>
    </source>
</evidence>
<gene>
    <name evidence="1" type="ORF">CDV36_007936</name>
</gene>
<comment type="caution">
    <text evidence="1">The sequence shown here is derived from an EMBL/GenBank/DDBJ whole genome shotgun (WGS) entry which is preliminary data.</text>
</comment>
<organism evidence="1 2">
    <name type="scientific">Fusarium kuroshium</name>
    <dbReference type="NCBI Taxonomy" id="2010991"/>
    <lineage>
        <taxon>Eukaryota</taxon>
        <taxon>Fungi</taxon>
        <taxon>Dikarya</taxon>
        <taxon>Ascomycota</taxon>
        <taxon>Pezizomycotina</taxon>
        <taxon>Sordariomycetes</taxon>
        <taxon>Hypocreomycetidae</taxon>
        <taxon>Hypocreales</taxon>
        <taxon>Nectriaceae</taxon>
        <taxon>Fusarium</taxon>
        <taxon>Fusarium solani species complex</taxon>
    </lineage>
</organism>